<dbReference type="CDD" id="cd00198">
    <property type="entry name" value="vWFA"/>
    <property type="match status" value="1"/>
</dbReference>
<dbReference type="Gene3D" id="2.60.200.20">
    <property type="match status" value="1"/>
</dbReference>
<dbReference type="InterPro" id="IPR050923">
    <property type="entry name" value="Cell_Proc_Reg/RNA_Proc"/>
</dbReference>
<evidence type="ECO:0000259" key="4">
    <source>
        <dbReference type="PROSITE" id="PS50234"/>
    </source>
</evidence>
<dbReference type="InterPro" id="IPR036465">
    <property type="entry name" value="vWFA_dom_sf"/>
</dbReference>
<dbReference type="SMART" id="SM00240">
    <property type="entry name" value="FHA"/>
    <property type="match status" value="1"/>
</dbReference>
<evidence type="ECO:0000313" key="6">
    <source>
        <dbReference type="Proteomes" id="UP000298656"/>
    </source>
</evidence>
<gene>
    <name evidence="5" type="ORF">FAZ95_11910</name>
</gene>
<dbReference type="InterPro" id="IPR000253">
    <property type="entry name" value="FHA_dom"/>
</dbReference>
<dbReference type="SMART" id="SM00327">
    <property type="entry name" value="VWA"/>
    <property type="match status" value="1"/>
</dbReference>
<feature type="domain" description="FHA" evidence="3">
    <location>
        <begin position="451"/>
        <end position="501"/>
    </location>
</feature>
<evidence type="ECO:0000256" key="2">
    <source>
        <dbReference type="SAM" id="Phobius"/>
    </source>
</evidence>
<dbReference type="RefSeq" id="WP_137332641.1">
    <property type="nucleotide sequence ID" value="NZ_CP040077.1"/>
</dbReference>
<evidence type="ECO:0000259" key="3">
    <source>
        <dbReference type="PROSITE" id="PS50006"/>
    </source>
</evidence>
<feature type="domain" description="VWFA" evidence="4">
    <location>
        <begin position="87"/>
        <end position="273"/>
    </location>
</feature>
<evidence type="ECO:0000313" key="5">
    <source>
        <dbReference type="EMBL" id="QCP49817.1"/>
    </source>
</evidence>
<accession>A0A4P8IPD2</accession>
<dbReference type="SUPFAM" id="SSF53300">
    <property type="entry name" value="vWA-like"/>
    <property type="match status" value="1"/>
</dbReference>
<keyword evidence="2" id="KW-0812">Transmembrane</keyword>
<feature type="region of interest" description="Disordered" evidence="1">
    <location>
        <begin position="521"/>
        <end position="543"/>
    </location>
</feature>
<dbReference type="Pfam" id="PF13519">
    <property type="entry name" value="VWA_2"/>
    <property type="match status" value="1"/>
</dbReference>
<dbReference type="PANTHER" id="PTHR23308">
    <property type="entry name" value="NUCLEAR INHIBITOR OF PROTEIN PHOSPHATASE-1"/>
    <property type="match status" value="1"/>
</dbReference>
<dbReference type="EMBL" id="CP040077">
    <property type="protein sequence ID" value="QCP49817.1"/>
    <property type="molecule type" value="Genomic_DNA"/>
</dbReference>
<keyword evidence="2" id="KW-1133">Transmembrane helix</keyword>
<keyword evidence="2" id="KW-0472">Membrane</keyword>
<keyword evidence="6" id="KW-1185">Reference proteome</keyword>
<organism evidence="5 6">
    <name type="scientific">Trinickia violacea</name>
    <dbReference type="NCBI Taxonomy" id="2571746"/>
    <lineage>
        <taxon>Bacteria</taxon>
        <taxon>Pseudomonadati</taxon>
        <taxon>Pseudomonadota</taxon>
        <taxon>Betaproteobacteria</taxon>
        <taxon>Burkholderiales</taxon>
        <taxon>Burkholderiaceae</taxon>
        <taxon>Trinickia</taxon>
    </lineage>
</organism>
<sequence length="543" mass="57123">MSVEPNAHTACGAAAWLRHIRAAVAGALFVAGCSAFAASLQIVSLAEVKPGSVIATVRTADNQPPTTAFHLLFPTAAPGAQDFTAKEVTPVTDASADLATTTILCVDRSGSMRLVVPSMKAALRDAFASPRPDLRASLLSFGTTVSKQLQPLSNDPAQVKRALDGIQAEHGPDGKTLLYDAIILAINRLKDDPGVHAGSLLVISDGKDEGSSIALDNLVNDAKMRGYPIDSIGYGKLAPASSGSLAALSRATGGKFVLAQTDAQLSDAIRDDLGTKPLPAFRLRFDYPASSAKTPAGAAMLQYAVAGASTASVPVTVPLAAPEANAIRPASTQAAAAAPAENESWLDALKKRLAGSSALISIRFTTLTAALLALLAALAWIFLLRRTKKPPPEKIVDESIDAPPASTRPVRAQTQISPDFPAPRQGEPAAWLIGRSGHWRGKRYPIERAMIHVGSDEKCELAVTGDDYVSRRHATIRYEAGGLYLADLSSTNGTFLNGTRVSQTPSMLVAGDDIRFGHTSFELRDANEDAPAPRRNGDRHRVP</sequence>
<proteinExistence type="predicted"/>
<dbReference type="CDD" id="cd00060">
    <property type="entry name" value="FHA"/>
    <property type="match status" value="1"/>
</dbReference>
<dbReference type="OrthoDB" id="8556548at2"/>
<dbReference type="Proteomes" id="UP000298656">
    <property type="component" value="Chromosome 1"/>
</dbReference>
<name>A0A4P8IPD2_9BURK</name>
<protein>
    <submittedName>
        <fullName evidence="5">FHA domain-containing protein</fullName>
    </submittedName>
</protein>
<dbReference type="KEGG" id="tvl:FAZ95_11910"/>
<dbReference type="InterPro" id="IPR002035">
    <property type="entry name" value="VWF_A"/>
</dbReference>
<dbReference type="InterPro" id="IPR008984">
    <property type="entry name" value="SMAD_FHA_dom_sf"/>
</dbReference>
<dbReference type="Pfam" id="PF00498">
    <property type="entry name" value="FHA"/>
    <property type="match status" value="1"/>
</dbReference>
<feature type="transmembrane region" description="Helical" evidence="2">
    <location>
        <begin position="360"/>
        <end position="384"/>
    </location>
</feature>
<reference evidence="5 6" key="1">
    <citation type="submission" date="2019-05" db="EMBL/GenBank/DDBJ databases">
        <title>Burkholderia sp. DHOD12, isolated from subtropical forest soil.</title>
        <authorList>
            <person name="Gao Z.-H."/>
            <person name="Qiu L.-H."/>
        </authorList>
    </citation>
    <scope>NUCLEOTIDE SEQUENCE [LARGE SCALE GENOMIC DNA]</scope>
    <source>
        <strain evidence="5 6">DHOD12</strain>
    </source>
</reference>
<dbReference type="SUPFAM" id="SSF49879">
    <property type="entry name" value="SMAD/FHA domain"/>
    <property type="match status" value="1"/>
</dbReference>
<evidence type="ECO:0000256" key="1">
    <source>
        <dbReference type="SAM" id="MobiDB-lite"/>
    </source>
</evidence>
<dbReference type="PROSITE" id="PS50006">
    <property type="entry name" value="FHA_DOMAIN"/>
    <property type="match status" value="1"/>
</dbReference>
<dbReference type="Gene3D" id="3.40.50.410">
    <property type="entry name" value="von Willebrand factor, type A domain"/>
    <property type="match status" value="1"/>
</dbReference>
<dbReference type="PROSITE" id="PS50234">
    <property type="entry name" value="VWFA"/>
    <property type="match status" value="1"/>
</dbReference>
<dbReference type="AlphaFoldDB" id="A0A4P8IPD2"/>